<evidence type="ECO:0000313" key="2">
    <source>
        <dbReference type="EMBL" id="KAF3336944.1"/>
    </source>
</evidence>
<evidence type="ECO:0000256" key="1">
    <source>
        <dbReference type="SAM" id="MobiDB-lite"/>
    </source>
</evidence>
<sequence length="109" mass="12105">MDISSNSSGATQKPPPPPPRPTHQDDADEEDENVKQLKECSAIYLSLQALFTVSLPSSKFIFCFYIDNPTVPTCFKEECLIKSNRDWKSCQTGNVGGPLQKTNFAKGDY</sequence>
<comment type="caution">
    <text evidence="2">The sequence shown here is derived from an EMBL/GenBank/DDBJ whole genome shotgun (WGS) entry which is preliminary data.</text>
</comment>
<dbReference type="Proteomes" id="UP000623129">
    <property type="component" value="Unassembled WGS sequence"/>
</dbReference>
<name>A0A833VXW1_9POAL</name>
<feature type="region of interest" description="Disordered" evidence="1">
    <location>
        <begin position="1"/>
        <end position="32"/>
    </location>
</feature>
<accession>A0A833VXW1</accession>
<feature type="compositionally biased region" description="Polar residues" evidence="1">
    <location>
        <begin position="1"/>
        <end position="11"/>
    </location>
</feature>
<evidence type="ECO:0000313" key="3">
    <source>
        <dbReference type="Proteomes" id="UP000623129"/>
    </source>
</evidence>
<dbReference type="OrthoDB" id="5586401at2759"/>
<keyword evidence="3" id="KW-1185">Reference proteome</keyword>
<dbReference type="EMBL" id="SWLB01000007">
    <property type="protein sequence ID" value="KAF3336944.1"/>
    <property type="molecule type" value="Genomic_DNA"/>
</dbReference>
<dbReference type="PANTHER" id="PTHR48236:SF1">
    <property type="entry name" value="COX19-LIKE CHCH FAMILY PROTEIN"/>
    <property type="match status" value="1"/>
</dbReference>
<proteinExistence type="predicted"/>
<reference evidence="2" key="1">
    <citation type="submission" date="2020-01" db="EMBL/GenBank/DDBJ databases">
        <title>Genome sequence of Kobresia littledalei, the first chromosome-level genome in the family Cyperaceae.</title>
        <authorList>
            <person name="Qu G."/>
        </authorList>
    </citation>
    <scope>NUCLEOTIDE SEQUENCE</scope>
    <source>
        <strain evidence="2">C.B.Clarke</strain>
        <tissue evidence="2">Leaf</tissue>
    </source>
</reference>
<protein>
    <submittedName>
        <fullName evidence="2">Uncharacterized protein</fullName>
    </submittedName>
</protein>
<gene>
    <name evidence="2" type="ORF">FCM35_KLT19530</name>
</gene>
<dbReference type="AlphaFoldDB" id="A0A833VXW1"/>
<organism evidence="2 3">
    <name type="scientific">Carex littledalei</name>
    <dbReference type="NCBI Taxonomy" id="544730"/>
    <lineage>
        <taxon>Eukaryota</taxon>
        <taxon>Viridiplantae</taxon>
        <taxon>Streptophyta</taxon>
        <taxon>Embryophyta</taxon>
        <taxon>Tracheophyta</taxon>
        <taxon>Spermatophyta</taxon>
        <taxon>Magnoliopsida</taxon>
        <taxon>Liliopsida</taxon>
        <taxon>Poales</taxon>
        <taxon>Cyperaceae</taxon>
        <taxon>Cyperoideae</taxon>
        <taxon>Cariceae</taxon>
        <taxon>Carex</taxon>
        <taxon>Carex subgen. Euthyceras</taxon>
    </lineage>
</organism>
<dbReference type="PANTHER" id="PTHR48236">
    <property type="entry name" value="COX19-LIKE CHCH FAMILY PROTEIN"/>
    <property type="match status" value="1"/>
</dbReference>